<dbReference type="PANTHER" id="PTHR14859">
    <property type="entry name" value="CALCOFLUOR WHITE HYPERSENSITIVE PROTEIN PRECURSOR"/>
    <property type="match status" value="1"/>
</dbReference>
<sequence>MIRYVGCILSVMLFFVCCNAEGIPPQKQSVLHIMSYNIKHGEGMDGEIDLKRIAEVISRTNPEIVALQEVDKNCKRSGGVDQARKLGELLGMEFRFGKFMNYQGGEYGMAILSRIPIGETVTHPLPGGTEPRCALEVRIRPEGYADPVSFVCIHNDWKNETNRVKQVKALVSSLATNDNPIILAGDFNGERTDASMIFLEHAQWTILDKNGEKTWPSDRPEVEIDFFAVRGFSETPVEHGVVHEAIASDHRPIFAVISPRNKGSR</sequence>
<dbReference type="RefSeq" id="WP_322608263.1">
    <property type="nucleotide sequence ID" value="NZ_JARVCO010000008.1"/>
</dbReference>
<feature type="domain" description="Endonuclease/exonuclease/phosphatase" evidence="2">
    <location>
        <begin position="34"/>
        <end position="250"/>
    </location>
</feature>
<dbReference type="GO" id="GO:0004519">
    <property type="term" value="F:endonuclease activity"/>
    <property type="evidence" value="ECO:0007669"/>
    <property type="project" value="UniProtKB-KW"/>
</dbReference>
<evidence type="ECO:0000259" key="2">
    <source>
        <dbReference type="Pfam" id="PF03372"/>
    </source>
</evidence>
<dbReference type="InterPro" id="IPR051916">
    <property type="entry name" value="GPI-anchor_lipid_remodeler"/>
</dbReference>
<dbReference type="Pfam" id="PF03372">
    <property type="entry name" value="Exo_endo_phos"/>
    <property type="match status" value="1"/>
</dbReference>
<comment type="caution">
    <text evidence="3">The sequence shown here is derived from an EMBL/GenBank/DDBJ whole genome shotgun (WGS) entry which is preliminary data.</text>
</comment>
<accession>A0ABU5MW75</accession>
<dbReference type="InterPro" id="IPR036691">
    <property type="entry name" value="Endo/exonu/phosph_ase_sf"/>
</dbReference>
<reference evidence="3 4" key="1">
    <citation type="journal article" date="2024" name="Appl. Environ. Microbiol.">
        <title>Pontiella agarivorans sp. nov., a novel marine anaerobic bacterium capable of degrading macroalgal polysaccharides and fixing nitrogen.</title>
        <authorList>
            <person name="Liu N."/>
            <person name="Kivenson V."/>
            <person name="Peng X."/>
            <person name="Cui Z."/>
            <person name="Lankiewicz T.S."/>
            <person name="Gosselin K.M."/>
            <person name="English C.J."/>
            <person name="Blair E.M."/>
            <person name="O'Malley M.A."/>
            <person name="Valentine D.L."/>
        </authorList>
    </citation>
    <scope>NUCLEOTIDE SEQUENCE [LARGE SCALE GENOMIC DNA]</scope>
    <source>
        <strain evidence="3 4">NLcol2</strain>
    </source>
</reference>
<keyword evidence="4" id="KW-1185">Reference proteome</keyword>
<dbReference type="Proteomes" id="UP001290861">
    <property type="component" value="Unassembled WGS sequence"/>
</dbReference>
<evidence type="ECO:0000256" key="1">
    <source>
        <dbReference type="SAM" id="SignalP"/>
    </source>
</evidence>
<evidence type="ECO:0000313" key="3">
    <source>
        <dbReference type="EMBL" id="MDZ8118463.1"/>
    </source>
</evidence>
<gene>
    <name evidence="3" type="ORF">P9H32_07440</name>
</gene>
<dbReference type="PANTHER" id="PTHR14859:SF15">
    <property type="entry name" value="ENDONUCLEASE_EXONUCLEASE_PHOSPHATASE DOMAIN-CONTAINING PROTEIN"/>
    <property type="match status" value="1"/>
</dbReference>
<name>A0ABU5MW75_9BACT</name>
<organism evidence="3 4">
    <name type="scientific">Pontiella agarivorans</name>
    <dbReference type="NCBI Taxonomy" id="3038953"/>
    <lineage>
        <taxon>Bacteria</taxon>
        <taxon>Pseudomonadati</taxon>
        <taxon>Kiritimatiellota</taxon>
        <taxon>Kiritimatiellia</taxon>
        <taxon>Kiritimatiellales</taxon>
        <taxon>Pontiellaceae</taxon>
        <taxon>Pontiella</taxon>
    </lineage>
</organism>
<dbReference type="InterPro" id="IPR005135">
    <property type="entry name" value="Endo/exonuclease/phosphatase"/>
</dbReference>
<feature type="signal peptide" evidence="1">
    <location>
        <begin position="1"/>
        <end position="20"/>
    </location>
</feature>
<proteinExistence type="predicted"/>
<dbReference type="Gene3D" id="3.60.10.10">
    <property type="entry name" value="Endonuclease/exonuclease/phosphatase"/>
    <property type="match status" value="1"/>
</dbReference>
<keyword evidence="1" id="KW-0732">Signal</keyword>
<feature type="chain" id="PRO_5046826468" evidence="1">
    <location>
        <begin position="21"/>
        <end position="265"/>
    </location>
</feature>
<keyword evidence="3" id="KW-0540">Nuclease</keyword>
<evidence type="ECO:0000313" key="4">
    <source>
        <dbReference type="Proteomes" id="UP001290861"/>
    </source>
</evidence>
<dbReference type="SUPFAM" id="SSF56219">
    <property type="entry name" value="DNase I-like"/>
    <property type="match status" value="1"/>
</dbReference>
<protein>
    <submittedName>
        <fullName evidence="3">Endonuclease/exonuclease/phosphatase family protein</fullName>
    </submittedName>
</protein>
<keyword evidence="3" id="KW-0378">Hydrolase</keyword>
<keyword evidence="3" id="KW-0255">Endonuclease</keyword>
<dbReference type="EMBL" id="JARVCO010000008">
    <property type="protein sequence ID" value="MDZ8118463.1"/>
    <property type="molecule type" value="Genomic_DNA"/>
</dbReference>